<feature type="domain" description="Peptidase S74" evidence="3">
    <location>
        <begin position="134"/>
        <end position="239"/>
    </location>
</feature>
<dbReference type="RefSeq" id="WP_203000651.1">
    <property type="nucleotide sequence ID" value="NZ_JAEMEF010000008.1"/>
</dbReference>
<dbReference type="PROSITE" id="PS51688">
    <property type="entry name" value="ICA"/>
    <property type="match status" value="1"/>
</dbReference>
<feature type="coiled-coil region" evidence="1">
    <location>
        <begin position="218"/>
        <end position="252"/>
    </location>
</feature>
<dbReference type="InterPro" id="IPR030392">
    <property type="entry name" value="S74_ICA"/>
</dbReference>
<proteinExistence type="predicted"/>
<reference evidence="4 5" key="1">
    <citation type="submission" date="2020-12" db="EMBL/GenBank/DDBJ databases">
        <title>Olleya sediminilitoris sp. nov., isolated from a tidal flat.</title>
        <authorList>
            <person name="Park S."/>
            <person name="Yoon J.-H."/>
        </authorList>
    </citation>
    <scope>NUCLEOTIDE SEQUENCE [LARGE SCALE GENOMIC DNA]</scope>
    <source>
        <strain evidence="4 5">YSTF-M6</strain>
    </source>
</reference>
<feature type="chain" id="PRO_5046737886" evidence="2">
    <location>
        <begin position="22"/>
        <end position="345"/>
    </location>
</feature>
<dbReference type="Pfam" id="PF13884">
    <property type="entry name" value="Peptidase_S74"/>
    <property type="match status" value="1"/>
</dbReference>
<organism evidence="4 5">
    <name type="scientific">Olleya sediminilitoris</name>
    <dbReference type="NCBI Taxonomy" id="2795739"/>
    <lineage>
        <taxon>Bacteria</taxon>
        <taxon>Pseudomonadati</taxon>
        <taxon>Bacteroidota</taxon>
        <taxon>Flavobacteriia</taxon>
        <taxon>Flavobacteriales</taxon>
        <taxon>Flavobacteriaceae</taxon>
    </lineage>
</organism>
<dbReference type="Proteomes" id="UP000605013">
    <property type="component" value="Unassembled WGS sequence"/>
</dbReference>
<keyword evidence="1" id="KW-0175">Coiled coil</keyword>
<keyword evidence="5" id="KW-1185">Reference proteome</keyword>
<evidence type="ECO:0000256" key="2">
    <source>
        <dbReference type="SAM" id="SignalP"/>
    </source>
</evidence>
<dbReference type="EMBL" id="JAEMEF010000008">
    <property type="protein sequence ID" value="MBL7560168.1"/>
    <property type="molecule type" value="Genomic_DNA"/>
</dbReference>
<evidence type="ECO:0000313" key="5">
    <source>
        <dbReference type="Proteomes" id="UP000605013"/>
    </source>
</evidence>
<evidence type="ECO:0000256" key="1">
    <source>
        <dbReference type="SAM" id="Coils"/>
    </source>
</evidence>
<protein>
    <submittedName>
        <fullName evidence="4">Tail fiber domain-containing protein</fullName>
    </submittedName>
</protein>
<evidence type="ECO:0000259" key="3">
    <source>
        <dbReference type="PROSITE" id="PS51688"/>
    </source>
</evidence>
<sequence>MRLIKILTIVISLTMVTTATAQLQVLQNGNTILGGGNSSFPYATTKLSVNGSTSLKSSLEIMNLNNTNSGWGGQIRFTSNNLSGINHIIVDNGAHEMILFPGYSHSDAATRKVTLAGALDVYGYSSLAGGGYFSDINLKENVTKLEGSLEKILKLQGVNFTWKKGVTKKSGKERVDITAGLPKGKQLGFIAQEVEAVIPEIVNTTTSGYKSLEYHTITALLVEAMKEQQSQIKTLEAQVTALTETLEKQSSDSFIEENTSVSLSQNIPNPFSTSAKINYSLPESYGRAVLMISDLQGKALRTIALKAGMDQVLEMSSEKFQNGIYLYSMIVEGKVLKTRRFVISK</sequence>
<accession>A0ABS1WM97</accession>
<feature type="signal peptide" evidence="2">
    <location>
        <begin position="1"/>
        <end position="21"/>
    </location>
</feature>
<comment type="caution">
    <text evidence="4">The sequence shown here is derived from an EMBL/GenBank/DDBJ whole genome shotgun (WGS) entry which is preliminary data.</text>
</comment>
<name>A0ABS1WM97_9FLAO</name>
<keyword evidence="2" id="KW-0732">Signal</keyword>
<gene>
    <name evidence="4" type="ORF">JAO71_10175</name>
</gene>
<evidence type="ECO:0000313" key="4">
    <source>
        <dbReference type="EMBL" id="MBL7560168.1"/>
    </source>
</evidence>